<evidence type="ECO:0000313" key="2">
    <source>
        <dbReference type="Proteomes" id="UP000594014"/>
    </source>
</evidence>
<keyword evidence="1" id="KW-0560">Oxidoreductase</keyword>
<accession>A0ACD1A875</accession>
<dbReference type="EMBL" id="CP042469">
    <property type="protein sequence ID" value="QOX62559.1"/>
    <property type="molecule type" value="Genomic_DNA"/>
</dbReference>
<dbReference type="EC" id="1.17.7.1" evidence="1"/>
<reference evidence="1" key="1">
    <citation type="submission" date="2019-08" db="EMBL/GenBank/DDBJ databases">
        <title>Genome sequence of Clostridiales bacterium MT110.</title>
        <authorList>
            <person name="Cao J."/>
        </authorList>
    </citation>
    <scope>NUCLEOTIDE SEQUENCE</scope>
    <source>
        <strain evidence="1">MT110</strain>
    </source>
</reference>
<proteinExistence type="predicted"/>
<sequence length="357" mass="38069">MSRQINCGGILIGGGAPVSIQSMTNTDTRNITATVEQIQKLVSAGCDIVRCAIPDMEAAEAFGEIKKKVGIPLVADIHFDYRLALEAIKNGADKVRINPGNIGSRDRVKAVVDAAKEREIPIRIGVNSGSLEKDILEQYGGVTAEGLAESALRNAVLVEEMGFSDLILSLKASDVRLNYAAHKIIHEKTDYPLHIGITEAGTLESGKAKSALGIGALLLDGIGDTVRVSLTGDPVNEVLFAIEILKALDLRSSSIRFVSCPTCGRCGVDLAKITSDVETALKPIEDKMKEKQIPSFTVAVMGCEVNGPGEAREADFGVACGKGKGLIFKDGNIIKTVPEEDIAKELILYIEEEKILV</sequence>
<gene>
    <name evidence="1" type="primary">ispG</name>
    <name evidence="1" type="synonym">gcpE</name>
    <name evidence="1" type="ORF">FRZ06_03965</name>
</gene>
<organism evidence="1 2">
    <name type="scientific">Anoxybacterium hadale</name>
    <dbReference type="NCBI Taxonomy" id="3408580"/>
    <lineage>
        <taxon>Bacteria</taxon>
        <taxon>Bacillati</taxon>
        <taxon>Bacillota</taxon>
        <taxon>Clostridia</taxon>
        <taxon>Peptostreptococcales</taxon>
        <taxon>Anaerovoracaceae</taxon>
        <taxon>Anoxybacterium</taxon>
    </lineage>
</organism>
<protein>
    <submittedName>
        <fullName evidence="1">Flavodoxin-dependent (E)-4-hydroxy-3-methylbut-2-enyl-diphosphate synthase</fullName>
        <ecNumber evidence="1">1.17.7.1</ecNumber>
    </submittedName>
</protein>
<dbReference type="Proteomes" id="UP000594014">
    <property type="component" value="Chromosome"/>
</dbReference>
<keyword evidence="2" id="KW-1185">Reference proteome</keyword>
<name>A0ACD1A875_9FIRM</name>
<evidence type="ECO:0000313" key="1">
    <source>
        <dbReference type="EMBL" id="QOX62559.1"/>
    </source>
</evidence>